<dbReference type="SMART" id="SM00849">
    <property type="entry name" value="Lactamase_B"/>
    <property type="match status" value="1"/>
</dbReference>
<name>A0A1G6BD63_9GAMM</name>
<dbReference type="InterPro" id="IPR001279">
    <property type="entry name" value="Metallo-B-lactamas"/>
</dbReference>
<proteinExistence type="predicted"/>
<dbReference type="Proteomes" id="UP000199626">
    <property type="component" value="Unassembled WGS sequence"/>
</dbReference>
<dbReference type="Pfam" id="PF12706">
    <property type="entry name" value="Lactamase_B_2"/>
    <property type="match status" value="1"/>
</dbReference>
<evidence type="ECO:0000259" key="1">
    <source>
        <dbReference type="SMART" id="SM00849"/>
    </source>
</evidence>
<dbReference type="PANTHER" id="PTHR42663:SF6">
    <property type="entry name" value="HYDROLASE C777.06C-RELATED"/>
    <property type="match status" value="1"/>
</dbReference>
<sequence>MNLTVLGASGGLGGLTGSICVQINNQLILDAGTGLMQLPLKSLQRIRNIVLTHSHSDHICCLPQLLAMLAATTSAKDPVTIYAHPDTILSLRQHVFNWQIWPDFEQTQPNDAPVIRWHELQPDTAITIAGVTFTPFLTHHGVPTLGFAIVKDQQTTLWVSDTGYSAALVKRLNEFDRADHLVLECSFPNELASVARKSYHLTPALCLQLVNELTQPPQAIWINHLKPDLADMIHQQLRKAAPTQGWQVLL</sequence>
<dbReference type="STRING" id="1159017.SAMN02927930_00708"/>
<reference evidence="3" key="1">
    <citation type="submission" date="2016-10" db="EMBL/GenBank/DDBJ databases">
        <authorList>
            <person name="Varghese N."/>
            <person name="Submissions S."/>
        </authorList>
    </citation>
    <scope>NUCLEOTIDE SEQUENCE [LARGE SCALE GENOMIC DNA]</scope>
    <source>
        <strain evidence="3">CGMCC 1.10824</strain>
    </source>
</reference>
<dbReference type="EMBL" id="FMXN01000003">
    <property type="protein sequence ID" value="SDB18499.1"/>
    <property type="molecule type" value="Genomic_DNA"/>
</dbReference>
<evidence type="ECO:0000313" key="2">
    <source>
        <dbReference type="EMBL" id="SDB18499.1"/>
    </source>
</evidence>
<dbReference type="OrthoDB" id="9803916at2"/>
<dbReference type="RefSeq" id="WP_092591820.1">
    <property type="nucleotide sequence ID" value="NZ_FMXN01000003.1"/>
</dbReference>
<dbReference type="AlphaFoldDB" id="A0A1G6BD63"/>
<evidence type="ECO:0000313" key="3">
    <source>
        <dbReference type="Proteomes" id="UP000199626"/>
    </source>
</evidence>
<feature type="domain" description="Metallo-beta-lactamase" evidence="1">
    <location>
        <begin position="17"/>
        <end position="209"/>
    </location>
</feature>
<protein>
    <submittedName>
        <fullName evidence="2">Ribonuclease BN, tRNA processing enzyme</fullName>
    </submittedName>
</protein>
<dbReference type="Gene3D" id="3.60.15.10">
    <property type="entry name" value="Ribonuclease Z/Hydroxyacylglutathione hydrolase-like"/>
    <property type="match status" value="1"/>
</dbReference>
<keyword evidence="3" id="KW-1185">Reference proteome</keyword>
<organism evidence="2 3">
    <name type="scientific">Pseudidiomarina indica</name>
    <dbReference type="NCBI Taxonomy" id="1159017"/>
    <lineage>
        <taxon>Bacteria</taxon>
        <taxon>Pseudomonadati</taxon>
        <taxon>Pseudomonadota</taxon>
        <taxon>Gammaproteobacteria</taxon>
        <taxon>Alteromonadales</taxon>
        <taxon>Idiomarinaceae</taxon>
        <taxon>Pseudidiomarina</taxon>
    </lineage>
</organism>
<accession>A0A1G6BD63</accession>
<dbReference type="SUPFAM" id="SSF56281">
    <property type="entry name" value="Metallo-hydrolase/oxidoreductase"/>
    <property type="match status" value="1"/>
</dbReference>
<dbReference type="PANTHER" id="PTHR42663">
    <property type="entry name" value="HYDROLASE C777.06C-RELATED-RELATED"/>
    <property type="match status" value="1"/>
</dbReference>
<gene>
    <name evidence="2" type="ORF">SAMN02927930_00708</name>
</gene>
<dbReference type="InterPro" id="IPR036866">
    <property type="entry name" value="RibonucZ/Hydroxyglut_hydro"/>
</dbReference>